<dbReference type="Proteomes" id="UP000177165">
    <property type="component" value="Unassembled WGS sequence"/>
</dbReference>
<keyword evidence="1" id="KW-1133">Transmembrane helix</keyword>
<keyword evidence="1" id="KW-0812">Transmembrane</keyword>
<dbReference type="AlphaFoldDB" id="A0A1G2AUI9"/>
<comment type="caution">
    <text evidence="2">The sequence shown here is derived from an EMBL/GenBank/DDBJ whole genome shotgun (WGS) entry which is preliminary data.</text>
</comment>
<evidence type="ECO:0008006" key="4">
    <source>
        <dbReference type="Google" id="ProtNLM"/>
    </source>
</evidence>
<name>A0A1G2AUI9_9BACT</name>
<reference evidence="2 3" key="1">
    <citation type="journal article" date="2016" name="Nat. Commun.">
        <title>Thousands of microbial genomes shed light on interconnected biogeochemical processes in an aquifer system.</title>
        <authorList>
            <person name="Anantharaman K."/>
            <person name="Brown C.T."/>
            <person name="Hug L.A."/>
            <person name="Sharon I."/>
            <person name="Castelle C.J."/>
            <person name="Probst A.J."/>
            <person name="Thomas B.C."/>
            <person name="Singh A."/>
            <person name="Wilkins M.J."/>
            <person name="Karaoz U."/>
            <person name="Brodie E.L."/>
            <person name="Williams K.H."/>
            <person name="Hubbard S.S."/>
            <person name="Banfield J.F."/>
        </authorList>
    </citation>
    <scope>NUCLEOTIDE SEQUENCE [LARGE SCALE GENOMIC DNA]</scope>
</reference>
<accession>A0A1G2AUI9</accession>
<sequence>MSTKSNSNKQHSSILSMPLEYRALIASVFTVYFMFLAGIVAYTWGYLHGQSALQARTATSNTLRQTSNLLQTPTTDVRTGIITKISDDTFEIRLSGTEQKLTVLTNANTQYLLWPSLQATIDEASGKPAVRTTLTRNDLTVGNTVQISLDSESSTGTNIAQLIYQIP</sequence>
<feature type="transmembrane region" description="Helical" evidence="1">
    <location>
        <begin position="21"/>
        <end position="47"/>
    </location>
</feature>
<protein>
    <recommendedName>
        <fullName evidence="4">DUF5666 domain-containing protein</fullName>
    </recommendedName>
</protein>
<dbReference type="STRING" id="1798540.A3B74_02820"/>
<organism evidence="2 3">
    <name type="scientific">Candidatus Kerfeldbacteria bacterium RIFCSPHIGHO2_02_FULL_42_14</name>
    <dbReference type="NCBI Taxonomy" id="1798540"/>
    <lineage>
        <taxon>Bacteria</taxon>
        <taxon>Candidatus Kerfeldiibacteriota</taxon>
    </lineage>
</organism>
<evidence type="ECO:0000313" key="2">
    <source>
        <dbReference type="EMBL" id="OGY79680.1"/>
    </source>
</evidence>
<evidence type="ECO:0000313" key="3">
    <source>
        <dbReference type="Proteomes" id="UP000177165"/>
    </source>
</evidence>
<dbReference type="EMBL" id="MHKB01000008">
    <property type="protein sequence ID" value="OGY79680.1"/>
    <property type="molecule type" value="Genomic_DNA"/>
</dbReference>
<keyword evidence="1" id="KW-0472">Membrane</keyword>
<gene>
    <name evidence="2" type="ORF">A3B74_02820</name>
</gene>
<evidence type="ECO:0000256" key="1">
    <source>
        <dbReference type="SAM" id="Phobius"/>
    </source>
</evidence>
<proteinExistence type="predicted"/>